<evidence type="ECO:0000313" key="11">
    <source>
        <dbReference type="Proteomes" id="UP000464675"/>
    </source>
</evidence>
<keyword evidence="3 9" id="KW-0378">Hydrolase</keyword>
<dbReference type="SUPFAM" id="SSF63411">
    <property type="entry name" value="LuxS/MPP-like metallohydrolase"/>
    <property type="match status" value="4"/>
</dbReference>
<keyword evidence="4" id="KW-0862">Zinc</keyword>
<dbReference type="InterPro" id="IPR011249">
    <property type="entry name" value="Metalloenz_LuxS/M16"/>
</dbReference>
<evidence type="ECO:0000259" key="8">
    <source>
        <dbReference type="Pfam" id="PF05193"/>
    </source>
</evidence>
<evidence type="ECO:0000313" key="12">
    <source>
        <dbReference type="Proteomes" id="UP000563601"/>
    </source>
</evidence>
<keyword evidence="5" id="KW-0482">Metalloprotease</keyword>
<accession>A0A6P1T8X9</accession>
<feature type="domain" description="Peptidase M16 C-terminal" evidence="8">
    <location>
        <begin position="230"/>
        <end position="406"/>
    </location>
</feature>
<keyword evidence="11" id="KW-1185">Reference proteome</keyword>
<dbReference type="PANTHER" id="PTHR43690">
    <property type="entry name" value="NARDILYSIN"/>
    <property type="match status" value="1"/>
</dbReference>
<dbReference type="Pfam" id="PF00675">
    <property type="entry name" value="Peptidase_M16"/>
    <property type="match status" value="2"/>
</dbReference>
<evidence type="ECO:0000256" key="1">
    <source>
        <dbReference type="ARBA" id="ARBA00007261"/>
    </source>
</evidence>
<evidence type="ECO:0000256" key="6">
    <source>
        <dbReference type="SAM" id="MobiDB-lite"/>
    </source>
</evidence>
<evidence type="ECO:0000313" key="10">
    <source>
        <dbReference type="EMBL" id="QHQ38026.1"/>
    </source>
</evidence>
<feature type="domain" description="Peptidase M16 N-terminal" evidence="7">
    <location>
        <begin position="553"/>
        <end position="673"/>
    </location>
</feature>
<sequence length="974" mass="107371">MLRNLTASLALLTAVAIPSLGLIGCDRSKPEMEQVAPEPESRVQTSAQSTSESAPDFSIDYQQFQLDNGLNVLFHIDRSDPVVAVSLTAHVGSAREKEGRTGFAHLFEHLLFLESENLGKGGLDAMSARIGGSGANGSTSRDVTNYYQTVPKDALEKMLWAEADKLGWFINTVTEPVLAKEKQVVKNEKRQSVDNRPYGHAQYVIDRNLYPEGHPYSWQVIGSLEDLDNATLDDVKTFFRRWYVPNNVTLVVAGDFDPEQAKELVQKYFGEIPRGEPIERAPKQPASLKETKRRYYEDNFARQPQLTLAWPTVPRYSADSYPLAVLTEYLSDGKRAPLYRVLVEDQQLTPRVSMGAYQSELAGQVQLEVQAFAGGDLDAVYAGIQKAFALFEKEGIAEQDLERIKAGQEVAFYNSLSSVLGKGFQLAQYQIYANDPGYVSEDIARLLAVTAEDVKRVYQKYIDNKPFVAVSFVPKGEKALALADSTAAEVVEEQIVNGAEEAVDASALAEYEKTPSKIDRNKEPAYGEPAQTAVPEVWQSELSNGIEVYGIDNDEVPTVNFSLVIDGGQLQESIDKTGVANLTAMLMERGTKNRTPEELETAIQMLGANISVSAARDAFRFDVTTLARNFDEVFALLQEMLLEPRWDAKELVLAKKSVLSQIKRAEAEPNAIASKTFARLLHGDDSIRGYSGTGTEESVAAITMDDLKAYYKNYLSPSVARAHVVGDITQKQFLAAAEKLAKQWPAKPVEIPDPQSEPAEPGIYFVDVPDAKQSVLRIGRPAMPAVSDDYYPAVFTNYILGGGGFASRLMQQLREGKGYTYGIGSSVSADKTGGQFAIGTSVRANVTPESVQLIRDILKQYAPTYTEADLENSRSYLVRANTRAFETAGAKLGLLENMSKYDWPADYVREREAIAKAMTVDKVQNIAETYMQPGSMIWLVVGDRATQLERLEKLGLGEPTVLDKDKPTAKKSAE</sequence>
<name>A0A6P1T8X9_9GAMM</name>
<proteinExistence type="inferred from homology"/>
<feature type="region of interest" description="Disordered" evidence="6">
    <location>
        <begin position="30"/>
        <end position="54"/>
    </location>
</feature>
<dbReference type="InterPro" id="IPR050626">
    <property type="entry name" value="Peptidase_M16"/>
</dbReference>
<dbReference type="RefSeq" id="WP_161857362.1">
    <property type="nucleotide sequence ID" value="NZ_CP047491.1"/>
</dbReference>
<feature type="compositionally biased region" description="Polar residues" evidence="6">
    <location>
        <begin position="42"/>
        <end position="53"/>
    </location>
</feature>
<feature type="domain" description="Peptidase M16 C-terminal" evidence="8">
    <location>
        <begin position="702"/>
        <end position="875"/>
    </location>
</feature>
<evidence type="ECO:0000256" key="2">
    <source>
        <dbReference type="ARBA" id="ARBA00022670"/>
    </source>
</evidence>
<keyword evidence="2 9" id="KW-0645">Protease</keyword>
<dbReference type="EC" id="3.4.24.-" evidence="9"/>
<dbReference type="GO" id="GO:0046872">
    <property type="term" value="F:metal ion binding"/>
    <property type="evidence" value="ECO:0007669"/>
    <property type="project" value="InterPro"/>
</dbReference>
<evidence type="ECO:0000256" key="5">
    <source>
        <dbReference type="ARBA" id="ARBA00023049"/>
    </source>
</evidence>
<dbReference type="Proteomes" id="UP000563601">
    <property type="component" value="Unassembled WGS sequence"/>
</dbReference>
<evidence type="ECO:0000313" key="9">
    <source>
        <dbReference type="EMBL" id="MBB5211203.1"/>
    </source>
</evidence>
<dbReference type="AlphaFoldDB" id="A0A6P1T8X9"/>
<protein>
    <submittedName>
        <fullName evidence="10">Insulinase family protein</fullName>
    </submittedName>
    <submittedName>
        <fullName evidence="9">Zinc protease</fullName>
        <ecNumber evidence="9">3.4.24.-</ecNumber>
    </submittedName>
</protein>
<feature type="domain" description="Peptidase M16 N-terminal" evidence="7">
    <location>
        <begin position="77"/>
        <end position="197"/>
    </location>
</feature>
<reference evidence="10 11" key="1">
    <citation type="submission" date="2020-01" db="EMBL/GenBank/DDBJ databases">
        <title>The possibility of degradation of plastic by Microbulbifer hydrolyticus IRE-31.</title>
        <authorList>
            <person name="Liu L."/>
        </authorList>
    </citation>
    <scope>NUCLEOTIDE SEQUENCE [LARGE SCALE GENOMIC DNA]</scope>
    <source>
        <strain evidence="10 11">IRE-31</strain>
    </source>
</reference>
<gene>
    <name evidence="10" type="ORF">GTQ55_02755</name>
    <name evidence="9" type="ORF">HNQ53_001421</name>
</gene>
<dbReference type="Proteomes" id="UP000464675">
    <property type="component" value="Chromosome"/>
</dbReference>
<evidence type="ECO:0000259" key="7">
    <source>
        <dbReference type="Pfam" id="PF00675"/>
    </source>
</evidence>
<comment type="similarity">
    <text evidence="1">Belongs to the peptidase M16 family.</text>
</comment>
<dbReference type="EMBL" id="CP047491">
    <property type="protein sequence ID" value="QHQ38026.1"/>
    <property type="molecule type" value="Genomic_DNA"/>
</dbReference>
<dbReference type="PANTHER" id="PTHR43690:SF35">
    <property type="entry name" value="NON-CATALYTIC MEMBER OF PEPTIDASE SUBFAMILY M16B-RELATED"/>
    <property type="match status" value="1"/>
</dbReference>
<dbReference type="PROSITE" id="PS51257">
    <property type="entry name" value="PROKAR_LIPOPROTEIN"/>
    <property type="match status" value="1"/>
</dbReference>
<dbReference type="InterPro" id="IPR011765">
    <property type="entry name" value="Pept_M16_N"/>
</dbReference>
<dbReference type="Pfam" id="PF05193">
    <property type="entry name" value="Peptidase_M16_C"/>
    <property type="match status" value="2"/>
</dbReference>
<dbReference type="GO" id="GO:0008237">
    <property type="term" value="F:metallopeptidase activity"/>
    <property type="evidence" value="ECO:0007669"/>
    <property type="project" value="UniProtKB-KW"/>
</dbReference>
<evidence type="ECO:0000256" key="4">
    <source>
        <dbReference type="ARBA" id="ARBA00022833"/>
    </source>
</evidence>
<organism evidence="9 12">
    <name type="scientific">Microbulbifer hydrolyticus</name>
    <dbReference type="NCBI Taxonomy" id="48074"/>
    <lineage>
        <taxon>Bacteria</taxon>
        <taxon>Pseudomonadati</taxon>
        <taxon>Pseudomonadota</taxon>
        <taxon>Gammaproteobacteria</taxon>
        <taxon>Cellvibrionales</taxon>
        <taxon>Microbulbiferaceae</taxon>
        <taxon>Microbulbifer</taxon>
    </lineage>
</organism>
<dbReference type="GO" id="GO:0006508">
    <property type="term" value="P:proteolysis"/>
    <property type="evidence" value="ECO:0007669"/>
    <property type="project" value="UniProtKB-KW"/>
</dbReference>
<evidence type="ECO:0000256" key="3">
    <source>
        <dbReference type="ARBA" id="ARBA00022801"/>
    </source>
</evidence>
<dbReference type="EMBL" id="JACHHR010000002">
    <property type="protein sequence ID" value="MBB5211203.1"/>
    <property type="molecule type" value="Genomic_DNA"/>
</dbReference>
<dbReference type="Gene3D" id="3.30.830.10">
    <property type="entry name" value="Metalloenzyme, LuxS/M16 peptidase-like"/>
    <property type="match status" value="4"/>
</dbReference>
<reference evidence="9 12" key="2">
    <citation type="submission" date="2020-08" db="EMBL/GenBank/DDBJ databases">
        <title>Genomic Encyclopedia of Type Strains, Phase IV (KMG-IV): sequencing the most valuable type-strain genomes for metagenomic binning, comparative biology and taxonomic classification.</title>
        <authorList>
            <person name="Goeker M."/>
        </authorList>
    </citation>
    <scope>NUCLEOTIDE SEQUENCE [LARGE SCALE GENOMIC DNA]</scope>
    <source>
        <strain evidence="9 12">DSM 11525</strain>
    </source>
</reference>
<dbReference type="OrthoDB" id="9811314at2"/>
<dbReference type="InterPro" id="IPR007863">
    <property type="entry name" value="Peptidase_M16_C"/>
</dbReference>